<reference evidence="1 2" key="1">
    <citation type="submission" date="2018-08" db="EMBL/GenBank/DDBJ databases">
        <title>Complete genome sequence of five Acinetobacter baumannii phages from Abidjan, Cote d'Ivoire.</title>
        <authorList>
            <person name="Essoh C."/>
            <person name="Vernadet J.-P."/>
            <person name="Vergnaud G."/>
            <person name="Resch G."/>
            <person name="Pourcel C."/>
        </authorList>
    </citation>
    <scope>NUCLEOTIDE SEQUENCE [LARGE SCALE GENOMIC DNA]</scope>
</reference>
<evidence type="ECO:0000313" key="2">
    <source>
        <dbReference type="Proteomes" id="UP000269940"/>
    </source>
</evidence>
<name>A0A386KDS8_9CAUD</name>
<organism evidence="1 2">
    <name type="scientific">Acinetobacter phage vB_AbaM_B09_Aci05</name>
    <dbReference type="NCBI Taxonomy" id="2315458"/>
    <lineage>
        <taxon>Viruses</taxon>
        <taxon>Duplodnaviria</taxon>
        <taxon>Heunggongvirae</taxon>
        <taxon>Uroviricota</taxon>
        <taxon>Caudoviricetes</taxon>
        <taxon>Saclayvirus</taxon>
        <taxon>Saclayvirus Aci05</taxon>
    </lineage>
</organism>
<dbReference type="Proteomes" id="UP000269940">
    <property type="component" value="Segment"/>
</dbReference>
<gene>
    <name evidence="1" type="ORF">Aci05_158</name>
</gene>
<protein>
    <submittedName>
        <fullName evidence="1">Uncharacterized protein</fullName>
    </submittedName>
</protein>
<dbReference type="EMBL" id="MH746814">
    <property type="protein sequence ID" value="AYD82454.1"/>
    <property type="molecule type" value="Genomic_DNA"/>
</dbReference>
<accession>A0A386KDS8</accession>
<proteinExistence type="predicted"/>
<evidence type="ECO:0000313" key="1">
    <source>
        <dbReference type="EMBL" id="AYD82454.1"/>
    </source>
</evidence>
<sequence>MIKRDLYQDKYNPRKTWQVNHMKGAKYLKQFIDGVQYGKGIRCNMKFIKQIGIDNFKLI</sequence>
<keyword evidence="2" id="KW-1185">Reference proteome</keyword>